<evidence type="ECO:0000256" key="1">
    <source>
        <dbReference type="ARBA" id="ARBA00004141"/>
    </source>
</evidence>
<dbReference type="Proteomes" id="UP000053424">
    <property type="component" value="Unassembled WGS sequence"/>
</dbReference>
<comment type="subcellular location">
    <subcellularLocation>
        <location evidence="1">Membrane</location>
        <topology evidence="1">Multi-pass membrane protein</topology>
    </subcellularLocation>
</comment>
<keyword evidence="2 5" id="KW-0812">Transmembrane</keyword>
<dbReference type="PANTHER" id="PTHR31465">
    <property type="entry name" value="PROTEIN RTA1-RELATED"/>
    <property type="match status" value="1"/>
</dbReference>
<keyword evidence="7" id="KW-1185">Reference proteome</keyword>
<keyword evidence="4 5" id="KW-0472">Membrane</keyword>
<evidence type="ECO:0000256" key="4">
    <source>
        <dbReference type="ARBA" id="ARBA00023136"/>
    </source>
</evidence>
<dbReference type="Pfam" id="PF04479">
    <property type="entry name" value="RTA1"/>
    <property type="match status" value="1"/>
</dbReference>
<reference evidence="7" key="2">
    <citation type="submission" date="2015-01" db="EMBL/GenBank/DDBJ databases">
        <title>Evolutionary Origins and Diversification of the Mycorrhizal Mutualists.</title>
        <authorList>
            <consortium name="DOE Joint Genome Institute"/>
            <consortium name="Mycorrhizal Genomics Consortium"/>
            <person name="Kohler A."/>
            <person name="Kuo A."/>
            <person name="Nagy L.G."/>
            <person name="Floudas D."/>
            <person name="Copeland A."/>
            <person name="Barry K.W."/>
            <person name="Cichocki N."/>
            <person name="Veneault-Fourrey C."/>
            <person name="LaButti K."/>
            <person name="Lindquist E.A."/>
            <person name="Lipzen A."/>
            <person name="Lundell T."/>
            <person name="Morin E."/>
            <person name="Murat C."/>
            <person name="Riley R."/>
            <person name="Ohm R."/>
            <person name="Sun H."/>
            <person name="Tunlid A."/>
            <person name="Henrissat B."/>
            <person name="Grigoriev I.V."/>
            <person name="Hibbett D.S."/>
            <person name="Martin F."/>
        </authorList>
    </citation>
    <scope>NUCLEOTIDE SEQUENCE [LARGE SCALE GENOMIC DNA]</scope>
    <source>
        <strain evidence="7">h7</strain>
    </source>
</reference>
<dbReference type="EMBL" id="KN831770">
    <property type="protein sequence ID" value="KIM46651.1"/>
    <property type="molecule type" value="Genomic_DNA"/>
</dbReference>
<dbReference type="GO" id="GO:0000324">
    <property type="term" value="C:fungal-type vacuole"/>
    <property type="evidence" value="ECO:0007669"/>
    <property type="project" value="TreeGrafter"/>
</dbReference>
<dbReference type="OrthoDB" id="3358017at2759"/>
<sequence length="286" mass="30957">MPVYTAEELYGYNPSRVTAMVFVIAFGSSFLLHTGQALGFHMRWLLSSLAMCALLEATGWGGRLWSTYMPSSLIAFSLQKSNLLLAPSNLLVANFRIFGEIMNVLGTSYSPLSPKQYSLVFNILNALGLVLIILGGILPLAIKTPQDQNAGPGIVLGGMVAQLVVIIAFVGYIVDYLVRYHNDSPAREEPVGVRVSGFPNSPARGRYTGKLKTMTCALGFVNVCLFIRTIYRLVELSDSPNGGVVHNELALSVFDGALMLLALHALNVFHPGALLPTPKTQQRCPA</sequence>
<dbReference type="HOGENOM" id="CLU_033465_6_0_1"/>
<feature type="transmembrane region" description="Helical" evidence="5">
    <location>
        <begin position="119"/>
        <end position="142"/>
    </location>
</feature>
<keyword evidence="3 5" id="KW-1133">Transmembrane helix</keyword>
<evidence type="ECO:0000313" key="6">
    <source>
        <dbReference type="EMBL" id="KIM46651.1"/>
    </source>
</evidence>
<name>A0A0C3CS09_HEBCY</name>
<feature type="transmembrane region" description="Helical" evidence="5">
    <location>
        <begin position="12"/>
        <end position="32"/>
    </location>
</feature>
<feature type="transmembrane region" description="Helical" evidence="5">
    <location>
        <begin position="82"/>
        <end position="99"/>
    </location>
</feature>
<dbReference type="AlphaFoldDB" id="A0A0C3CS09"/>
<dbReference type="InterPro" id="IPR007568">
    <property type="entry name" value="RTA1"/>
</dbReference>
<reference evidence="6 7" key="1">
    <citation type="submission" date="2014-04" db="EMBL/GenBank/DDBJ databases">
        <authorList>
            <consortium name="DOE Joint Genome Institute"/>
            <person name="Kuo A."/>
            <person name="Gay G."/>
            <person name="Dore J."/>
            <person name="Kohler A."/>
            <person name="Nagy L.G."/>
            <person name="Floudas D."/>
            <person name="Copeland A."/>
            <person name="Barry K.W."/>
            <person name="Cichocki N."/>
            <person name="Veneault-Fourrey C."/>
            <person name="LaButti K."/>
            <person name="Lindquist E.A."/>
            <person name="Lipzen A."/>
            <person name="Lundell T."/>
            <person name="Morin E."/>
            <person name="Murat C."/>
            <person name="Sun H."/>
            <person name="Tunlid A."/>
            <person name="Henrissat B."/>
            <person name="Grigoriev I.V."/>
            <person name="Hibbett D.S."/>
            <person name="Martin F."/>
            <person name="Nordberg H.P."/>
            <person name="Cantor M.N."/>
            <person name="Hua S.X."/>
        </authorList>
    </citation>
    <scope>NUCLEOTIDE SEQUENCE [LARGE SCALE GENOMIC DNA]</scope>
    <source>
        <strain evidence="7">h7</strain>
    </source>
</reference>
<gene>
    <name evidence="6" type="ORF">M413DRAFT_260164</name>
</gene>
<dbReference type="STRING" id="686832.A0A0C3CS09"/>
<dbReference type="PANTHER" id="PTHR31465:SF9">
    <property type="entry name" value="SPHINGOID LONG-CHAIN BASE TRANSPORTER RSB1"/>
    <property type="match status" value="1"/>
</dbReference>
<evidence type="ECO:0000256" key="5">
    <source>
        <dbReference type="SAM" id="Phobius"/>
    </source>
</evidence>
<accession>A0A0C3CS09</accession>
<dbReference type="GO" id="GO:0005886">
    <property type="term" value="C:plasma membrane"/>
    <property type="evidence" value="ECO:0007669"/>
    <property type="project" value="TreeGrafter"/>
</dbReference>
<protein>
    <submittedName>
        <fullName evidence="6">Uncharacterized protein</fullName>
    </submittedName>
</protein>
<evidence type="ECO:0000256" key="3">
    <source>
        <dbReference type="ARBA" id="ARBA00022989"/>
    </source>
</evidence>
<evidence type="ECO:0000256" key="2">
    <source>
        <dbReference type="ARBA" id="ARBA00022692"/>
    </source>
</evidence>
<proteinExistence type="predicted"/>
<feature type="transmembrane region" description="Helical" evidence="5">
    <location>
        <begin position="154"/>
        <end position="178"/>
    </location>
</feature>
<evidence type="ECO:0000313" key="7">
    <source>
        <dbReference type="Proteomes" id="UP000053424"/>
    </source>
</evidence>
<feature type="transmembrane region" description="Helical" evidence="5">
    <location>
        <begin position="44"/>
        <end position="62"/>
    </location>
</feature>
<organism evidence="6 7">
    <name type="scientific">Hebeloma cylindrosporum</name>
    <dbReference type="NCBI Taxonomy" id="76867"/>
    <lineage>
        <taxon>Eukaryota</taxon>
        <taxon>Fungi</taxon>
        <taxon>Dikarya</taxon>
        <taxon>Basidiomycota</taxon>
        <taxon>Agaricomycotina</taxon>
        <taxon>Agaricomycetes</taxon>
        <taxon>Agaricomycetidae</taxon>
        <taxon>Agaricales</taxon>
        <taxon>Agaricineae</taxon>
        <taxon>Hymenogastraceae</taxon>
        <taxon>Hebeloma</taxon>
    </lineage>
</organism>